<keyword evidence="2" id="KW-1185">Reference proteome</keyword>
<evidence type="ECO:0008006" key="3">
    <source>
        <dbReference type="Google" id="ProtNLM"/>
    </source>
</evidence>
<comment type="caution">
    <text evidence="1">The sequence shown here is derived from an EMBL/GenBank/DDBJ whole genome shotgun (WGS) entry which is preliminary data.</text>
</comment>
<dbReference type="Proteomes" id="UP000693946">
    <property type="component" value="Linkage Group LG18"/>
</dbReference>
<name>A0AAV6RQ77_SOLSE</name>
<evidence type="ECO:0000313" key="2">
    <source>
        <dbReference type="Proteomes" id="UP000693946"/>
    </source>
</evidence>
<evidence type="ECO:0000313" key="1">
    <source>
        <dbReference type="EMBL" id="KAG7506385.1"/>
    </source>
</evidence>
<gene>
    <name evidence="1" type="ORF">JOB18_004369</name>
</gene>
<accession>A0AAV6RQ77</accession>
<dbReference type="AlphaFoldDB" id="A0AAV6RQ77"/>
<protein>
    <recommendedName>
        <fullName evidence="3">SWIM-type domain-containing protein</fullName>
    </recommendedName>
</protein>
<proteinExistence type="predicted"/>
<reference evidence="1 2" key="1">
    <citation type="journal article" date="2021" name="Sci. Rep.">
        <title>Chromosome anchoring in Senegalese sole (Solea senegalensis) reveals sex-associated markers and genome rearrangements in flatfish.</title>
        <authorList>
            <person name="Guerrero-Cozar I."/>
            <person name="Gomez-Garrido J."/>
            <person name="Berbel C."/>
            <person name="Martinez-Blanch J.F."/>
            <person name="Alioto T."/>
            <person name="Claros M.G."/>
            <person name="Gagnaire P.A."/>
            <person name="Manchado M."/>
        </authorList>
    </citation>
    <scope>NUCLEOTIDE SEQUENCE [LARGE SCALE GENOMIC DNA]</scope>
    <source>
        <strain evidence="1">Sse05_10M</strain>
    </source>
</reference>
<sequence length="71" mass="8212">MDPSLPVNDELSEGRTARSSLSAEACKCGCLRSTSQLCYHLTLIAPTWSWRFAKKRRREDSRRRPQSKLSW</sequence>
<organism evidence="1 2">
    <name type="scientific">Solea senegalensis</name>
    <name type="common">Senegalese sole</name>
    <dbReference type="NCBI Taxonomy" id="28829"/>
    <lineage>
        <taxon>Eukaryota</taxon>
        <taxon>Metazoa</taxon>
        <taxon>Chordata</taxon>
        <taxon>Craniata</taxon>
        <taxon>Vertebrata</taxon>
        <taxon>Euteleostomi</taxon>
        <taxon>Actinopterygii</taxon>
        <taxon>Neopterygii</taxon>
        <taxon>Teleostei</taxon>
        <taxon>Neoteleostei</taxon>
        <taxon>Acanthomorphata</taxon>
        <taxon>Carangaria</taxon>
        <taxon>Pleuronectiformes</taxon>
        <taxon>Pleuronectoidei</taxon>
        <taxon>Soleidae</taxon>
        <taxon>Solea</taxon>
    </lineage>
</organism>
<dbReference type="EMBL" id="JAGKHQ010000010">
    <property type="protein sequence ID" value="KAG7506385.1"/>
    <property type="molecule type" value="Genomic_DNA"/>
</dbReference>